<name>F5XEE7_MICPN</name>
<sequence>MVDPGRDLERGSLRVLLLRSLDARLHRPHLAHPAGVLIDPALDRSGITSGPVRAGSGPVRVDSRPVRVDSRPVRIDSRPVRVSSPPLFPTSHHLMRLRTRHAWCAATANGAKPGKSINGARSMRDLGGRWWRRVQVGPFRPTPSAQVPARRRFGT</sequence>
<protein>
    <submittedName>
        <fullName evidence="2">Uncharacterized protein</fullName>
    </submittedName>
</protein>
<dbReference type="HOGENOM" id="CLU_1693473_0_0_11"/>
<dbReference type="STRING" id="1032480.MLP_46810"/>
<dbReference type="Proteomes" id="UP000007947">
    <property type="component" value="Chromosome"/>
</dbReference>
<evidence type="ECO:0000256" key="1">
    <source>
        <dbReference type="SAM" id="MobiDB-lite"/>
    </source>
</evidence>
<dbReference type="KEGG" id="mph:MLP_46810"/>
<reference evidence="2 3" key="1">
    <citation type="submission" date="2011-05" db="EMBL/GenBank/DDBJ databases">
        <title>Whole genome sequence of Microlunatus phosphovorus NM-1.</title>
        <authorList>
            <person name="Hosoyama A."/>
            <person name="Sasaki K."/>
            <person name="Harada T."/>
            <person name="Igarashi R."/>
            <person name="Kawakoshi A."/>
            <person name="Sasagawa M."/>
            <person name="Fukada J."/>
            <person name="Nakamura S."/>
            <person name="Katano Y."/>
            <person name="Hanada S."/>
            <person name="Kamagata Y."/>
            <person name="Nakamura N."/>
            <person name="Yamazaki S."/>
            <person name="Fujita N."/>
        </authorList>
    </citation>
    <scope>NUCLEOTIDE SEQUENCE [LARGE SCALE GENOMIC DNA]</scope>
    <source>
        <strain evidence="3">ATCC 700054 / DSM 10555 / JCM 9379 / NBRC 101784 / NCIMB 13414 / VKM Ac-1990 / NM-1</strain>
    </source>
</reference>
<accession>F5XEE7</accession>
<evidence type="ECO:0000313" key="3">
    <source>
        <dbReference type="Proteomes" id="UP000007947"/>
    </source>
</evidence>
<dbReference type="AlphaFoldDB" id="F5XEE7"/>
<proteinExistence type="predicted"/>
<dbReference type="EMBL" id="AP012204">
    <property type="protein sequence ID" value="BAK37695.1"/>
    <property type="molecule type" value="Genomic_DNA"/>
</dbReference>
<keyword evidence="3" id="KW-1185">Reference proteome</keyword>
<gene>
    <name evidence="2" type="ordered locus">MLP_46810</name>
</gene>
<organism evidence="2 3">
    <name type="scientific">Microlunatus phosphovorus (strain ATCC 700054 / DSM 10555 / JCM 9379 / NBRC 101784 / NCIMB 13414 / VKM Ac-1990 / NM-1)</name>
    <dbReference type="NCBI Taxonomy" id="1032480"/>
    <lineage>
        <taxon>Bacteria</taxon>
        <taxon>Bacillati</taxon>
        <taxon>Actinomycetota</taxon>
        <taxon>Actinomycetes</taxon>
        <taxon>Propionibacteriales</taxon>
        <taxon>Propionibacteriaceae</taxon>
        <taxon>Microlunatus</taxon>
    </lineage>
</organism>
<evidence type="ECO:0000313" key="2">
    <source>
        <dbReference type="EMBL" id="BAK37695.1"/>
    </source>
</evidence>
<feature type="region of interest" description="Disordered" evidence="1">
    <location>
        <begin position="48"/>
        <end position="67"/>
    </location>
</feature>